<proteinExistence type="predicted"/>
<sequence>MGLTEEVKEYLYSQGADLVGIAGAESLKEAPEGCRPTDYLPTTKSVISIGYALNRGPVLNLPQSRNEYLLEFECANSTLNHLGHKIAKFIEKKGFDSMAFPATASIGDGARLRGDISHKHAAVAAGLGCFGVNNLILTPDYGSRVRLATVITEVELTPDQPFKDSLCNRCGKCVRNCPAGALTGWEELYTPEAGWRMDKEKCYHYIFVKLGGRRCGMCIAACPLSRGLNRPAGN</sequence>
<dbReference type="PANTHER" id="PTHR42827:SF1">
    <property type="entry name" value="IRON-SULFUR CLUSTER-BINDING PROTEIN"/>
    <property type="match status" value="1"/>
</dbReference>
<dbReference type="AlphaFoldDB" id="A0A1Z5HVX2"/>
<dbReference type="PANTHER" id="PTHR42827">
    <property type="entry name" value="IRON-SULFUR CLUSTER-BINDING PROTEIN-RELATED"/>
    <property type="match status" value="1"/>
</dbReference>
<dbReference type="RefSeq" id="WP_088554602.1">
    <property type="nucleotide sequence ID" value="NZ_BDGJ01000142.1"/>
</dbReference>
<dbReference type="InterPro" id="IPR017900">
    <property type="entry name" value="4Fe4S_Fe_S_CS"/>
</dbReference>
<protein>
    <submittedName>
        <fullName evidence="5">Fe-S protein</fullName>
    </submittedName>
</protein>
<accession>A0A1Z5HVX2</accession>
<keyword evidence="2" id="KW-0408">Iron</keyword>
<evidence type="ECO:0000256" key="1">
    <source>
        <dbReference type="ARBA" id="ARBA00022723"/>
    </source>
</evidence>
<comment type="caution">
    <text evidence="5">The sequence shown here is derived from an EMBL/GenBank/DDBJ whole genome shotgun (WGS) entry which is preliminary data.</text>
</comment>
<evidence type="ECO:0000256" key="3">
    <source>
        <dbReference type="ARBA" id="ARBA00023014"/>
    </source>
</evidence>
<dbReference type="PROSITE" id="PS51379">
    <property type="entry name" value="4FE4S_FER_2"/>
    <property type="match status" value="1"/>
</dbReference>
<organism evidence="5 6">
    <name type="scientific">Calderihabitans maritimus</name>
    <dbReference type="NCBI Taxonomy" id="1246530"/>
    <lineage>
        <taxon>Bacteria</taxon>
        <taxon>Bacillati</taxon>
        <taxon>Bacillota</taxon>
        <taxon>Clostridia</taxon>
        <taxon>Neomoorellales</taxon>
        <taxon>Calderihabitantaceae</taxon>
        <taxon>Calderihabitans</taxon>
    </lineage>
</organism>
<keyword evidence="3" id="KW-0411">Iron-sulfur</keyword>
<feature type="domain" description="4Fe-4S ferredoxin-type" evidence="4">
    <location>
        <begin position="159"/>
        <end position="187"/>
    </location>
</feature>
<dbReference type="OrthoDB" id="9815745at2"/>
<keyword evidence="1" id="KW-0479">Metal-binding</keyword>
<name>A0A1Z5HVX2_9FIRM</name>
<evidence type="ECO:0000313" key="6">
    <source>
        <dbReference type="Proteomes" id="UP000197032"/>
    </source>
</evidence>
<evidence type="ECO:0000313" key="5">
    <source>
        <dbReference type="EMBL" id="GAW93465.1"/>
    </source>
</evidence>
<dbReference type="PROSITE" id="PS00198">
    <property type="entry name" value="4FE4S_FER_1"/>
    <property type="match status" value="1"/>
</dbReference>
<gene>
    <name evidence="5" type="ORF">KKC1_25990</name>
</gene>
<evidence type="ECO:0000259" key="4">
    <source>
        <dbReference type="PROSITE" id="PS51379"/>
    </source>
</evidence>
<dbReference type="EMBL" id="BDGJ01000142">
    <property type="protein sequence ID" value="GAW93465.1"/>
    <property type="molecule type" value="Genomic_DNA"/>
</dbReference>
<keyword evidence="6" id="KW-1185">Reference proteome</keyword>
<dbReference type="SUPFAM" id="SSF54862">
    <property type="entry name" value="4Fe-4S ferredoxins"/>
    <property type="match status" value="1"/>
</dbReference>
<dbReference type="InterPro" id="IPR017896">
    <property type="entry name" value="4Fe4S_Fe-S-bd"/>
</dbReference>
<dbReference type="Pfam" id="PF12838">
    <property type="entry name" value="Fer4_7"/>
    <property type="match status" value="1"/>
</dbReference>
<dbReference type="GO" id="GO:0046872">
    <property type="term" value="F:metal ion binding"/>
    <property type="evidence" value="ECO:0007669"/>
    <property type="project" value="UniProtKB-KW"/>
</dbReference>
<dbReference type="Gene3D" id="3.30.70.20">
    <property type="match status" value="1"/>
</dbReference>
<dbReference type="GO" id="GO:0051536">
    <property type="term" value="F:iron-sulfur cluster binding"/>
    <property type="evidence" value="ECO:0007669"/>
    <property type="project" value="UniProtKB-KW"/>
</dbReference>
<evidence type="ECO:0000256" key="2">
    <source>
        <dbReference type="ARBA" id="ARBA00023004"/>
    </source>
</evidence>
<dbReference type="Proteomes" id="UP000197032">
    <property type="component" value="Unassembled WGS sequence"/>
</dbReference>
<reference evidence="6" key="1">
    <citation type="journal article" date="2017" name="Appl. Environ. Microbiol.">
        <title>Genomic Analysis of Calderihabitans maritimus KKC1, a Thermophilic, Hydrogenogenic, Carboxydotrophic Bacterium Isolated from Marine Sediment.</title>
        <authorList>
            <person name="Omae K."/>
            <person name="Yoneda Y."/>
            <person name="Fukuyama Y."/>
            <person name="Yoshida T."/>
            <person name="Sako Y."/>
        </authorList>
    </citation>
    <scope>NUCLEOTIDE SEQUENCE [LARGE SCALE GENOMIC DNA]</scope>
    <source>
        <strain evidence="6">KKC1</strain>
    </source>
</reference>